<reference evidence="3" key="1">
    <citation type="submission" date="2022-10" db="EMBL/GenBank/DDBJ databases">
        <title>The WGS of Solirubrobacter phytolaccae KCTC 29190.</title>
        <authorList>
            <person name="Jiang Z."/>
        </authorList>
    </citation>
    <scope>NUCLEOTIDE SEQUENCE</scope>
    <source>
        <strain evidence="3">KCTC 29190</strain>
    </source>
</reference>
<dbReference type="PANTHER" id="PTHR11699">
    <property type="entry name" value="ALDEHYDE DEHYDROGENASE-RELATED"/>
    <property type="match status" value="1"/>
</dbReference>
<gene>
    <name evidence="3" type="ORF">OJ997_27900</name>
</gene>
<dbReference type="SUPFAM" id="SSF53720">
    <property type="entry name" value="ALDH-like"/>
    <property type="match status" value="1"/>
</dbReference>
<protein>
    <submittedName>
        <fullName evidence="3">Aldehyde dehydrogenase family protein</fullName>
    </submittedName>
</protein>
<dbReference type="GO" id="GO:0016491">
    <property type="term" value="F:oxidoreductase activity"/>
    <property type="evidence" value="ECO:0007669"/>
    <property type="project" value="UniProtKB-KW"/>
</dbReference>
<dbReference type="InterPro" id="IPR015590">
    <property type="entry name" value="Aldehyde_DH_dom"/>
</dbReference>
<accession>A0A9X3NCH9</accession>
<name>A0A9X3NCH9_9ACTN</name>
<comment type="caution">
    <text evidence="3">The sequence shown here is derived from an EMBL/GenBank/DDBJ whole genome shotgun (WGS) entry which is preliminary data.</text>
</comment>
<dbReference type="RefSeq" id="WP_270028583.1">
    <property type="nucleotide sequence ID" value="NZ_JAPDDP010000069.1"/>
</dbReference>
<organism evidence="3 4">
    <name type="scientific">Solirubrobacter phytolaccae</name>
    <dbReference type="NCBI Taxonomy" id="1404360"/>
    <lineage>
        <taxon>Bacteria</taxon>
        <taxon>Bacillati</taxon>
        <taxon>Actinomycetota</taxon>
        <taxon>Thermoleophilia</taxon>
        <taxon>Solirubrobacterales</taxon>
        <taxon>Solirubrobacteraceae</taxon>
        <taxon>Solirubrobacter</taxon>
    </lineage>
</organism>
<dbReference type="Gene3D" id="3.40.605.10">
    <property type="entry name" value="Aldehyde Dehydrogenase, Chain A, domain 1"/>
    <property type="match status" value="1"/>
</dbReference>
<evidence type="ECO:0000313" key="4">
    <source>
        <dbReference type="Proteomes" id="UP001147653"/>
    </source>
</evidence>
<evidence type="ECO:0000256" key="1">
    <source>
        <dbReference type="ARBA" id="ARBA00023002"/>
    </source>
</evidence>
<feature type="domain" description="Aldehyde dehydrogenase" evidence="2">
    <location>
        <begin position="34"/>
        <end position="233"/>
    </location>
</feature>
<sequence>MSSRAAVAKTYKLYLGGAFVRSESGRTDPIGGVNVPRGSRKDIRDAVKAARGAAGGWAKKTAYNRGQVLYRFAEALESRSDGSDEYGEAIDLLVHYAGWTDKLAAVMGGVNPVAAPFLSFSSPEPTGVVAVLAPDRPDVLGLIREIAPALAAGNAVVAVVSRTSPLRALDLGEVAGVSDIPAGVLNLISGRLDELLTPLCGHRDVNAIIDATSDDAVAAQVDELAAETVKRVSRPTPYTDSLTRLEPLVELKTAWHPVGS</sequence>
<evidence type="ECO:0000259" key="2">
    <source>
        <dbReference type="Pfam" id="PF00171"/>
    </source>
</evidence>
<evidence type="ECO:0000313" key="3">
    <source>
        <dbReference type="EMBL" id="MDA0184165.1"/>
    </source>
</evidence>
<dbReference type="AlphaFoldDB" id="A0A9X3NCH9"/>
<keyword evidence="4" id="KW-1185">Reference proteome</keyword>
<keyword evidence="1" id="KW-0560">Oxidoreductase</keyword>
<dbReference type="Proteomes" id="UP001147653">
    <property type="component" value="Unassembled WGS sequence"/>
</dbReference>
<dbReference type="InterPro" id="IPR016161">
    <property type="entry name" value="Ald_DH/histidinol_DH"/>
</dbReference>
<dbReference type="InterPro" id="IPR016162">
    <property type="entry name" value="Ald_DH_N"/>
</dbReference>
<dbReference type="EMBL" id="JAPDDP010000069">
    <property type="protein sequence ID" value="MDA0184165.1"/>
    <property type="molecule type" value="Genomic_DNA"/>
</dbReference>
<proteinExistence type="predicted"/>
<dbReference type="Pfam" id="PF00171">
    <property type="entry name" value="Aldedh"/>
    <property type="match status" value="1"/>
</dbReference>